<evidence type="ECO:0000313" key="5">
    <source>
        <dbReference type="EMBL" id="MEQ2283854.1"/>
    </source>
</evidence>
<feature type="region of interest" description="Disordered" evidence="3">
    <location>
        <begin position="86"/>
        <end position="124"/>
    </location>
</feature>
<name>A0ABV0XQU8_9TELE</name>
<reference evidence="5 6" key="1">
    <citation type="submission" date="2021-06" db="EMBL/GenBank/DDBJ databases">
        <authorList>
            <person name="Palmer J.M."/>
        </authorList>
    </citation>
    <scope>NUCLEOTIDE SEQUENCE [LARGE SCALE GENOMIC DNA]</scope>
    <source>
        <strain evidence="5 6">AS_MEX2019</strain>
        <tissue evidence="5">Muscle</tissue>
    </source>
</reference>
<feature type="domain" description="SH3" evidence="4">
    <location>
        <begin position="3"/>
        <end position="80"/>
    </location>
</feature>
<dbReference type="SUPFAM" id="SSF50044">
    <property type="entry name" value="SH3-domain"/>
    <property type="match status" value="1"/>
</dbReference>
<evidence type="ECO:0000256" key="1">
    <source>
        <dbReference type="ARBA" id="ARBA00022443"/>
    </source>
</evidence>
<feature type="non-terminal residue" evidence="5">
    <location>
        <position position="137"/>
    </location>
</feature>
<sequence>MAADGFQYRALYTFTKDQEEDLDLQPGDLLSVSKASLMSVQNYEEGIEEHPEHLGWLLGYNERTKQRGDFPGTFVEFVGLIKMAHPSSQPRSQRPLPAAPIPEPSHAGSVPDLSEQFTTPETAPPALVSLIQAIEQR</sequence>
<gene>
    <name evidence="5" type="ORF">AMECASPLE_015832</name>
</gene>
<dbReference type="Proteomes" id="UP001469553">
    <property type="component" value="Unassembled WGS sequence"/>
</dbReference>
<dbReference type="InterPro" id="IPR036028">
    <property type="entry name" value="SH3-like_dom_sf"/>
</dbReference>
<dbReference type="SMART" id="SM00326">
    <property type="entry name" value="SH3"/>
    <property type="match status" value="1"/>
</dbReference>
<evidence type="ECO:0000256" key="2">
    <source>
        <dbReference type="PROSITE-ProRule" id="PRU00192"/>
    </source>
</evidence>
<dbReference type="EMBL" id="JAHRIP010010535">
    <property type="protein sequence ID" value="MEQ2283854.1"/>
    <property type="molecule type" value="Genomic_DNA"/>
</dbReference>
<dbReference type="Gene3D" id="2.30.30.40">
    <property type="entry name" value="SH3 Domains"/>
    <property type="match status" value="1"/>
</dbReference>
<evidence type="ECO:0000313" key="6">
    <source>
        <dbReference type="Proteomes" id="UP001469553"/>
    </source>
</evidence>
<comment type="caution">
    <text evidence="5">The sequence shown here is derived from an EMBL/GenBank/DDBJ whole genome shotgun (WGS) entry which is preliminary data.</text>
</comment>
<keyword evidence="6" id="KW-1185">Reference proteome</keyword>
<proteinExistence type="predicted"/>
<dbReference type="InterPro" id="IPR001452">
    <property type="entry name" value="SH3_domain"/>
</dbReference>
<accession>A0ABV0XQU8</accession>
<feature type="compositionally biased region" description="Low complexity" evidence="3">
    <location>
        <begin position="86"/>
        <end position="95"/>
    </location>
</feature>
<keyword evidence="1 2" id="KW-0728">SH3 domain</keyword>
<organism evidence="5 6">
    <name type="scientific">Ameca splendens</name>
    <dbReference type="NCBI Taxonomy" id="208324"/>
    <lineage>
        <taxon>Eukaryota</taxon>
        <taxon>Metazoa</taxon>
        <taxon>Chordata</taxon>
        <taxon>Craniata</taxon>
        <taxon>Vertebrata</taxon>
        <taxon>Euteleostomi</taxon>
        <taxon>Actinopterygii</taxon>
        <taxon>Neopterygii</taxon>
        <taxon>Teleostei</taxon>
        <taxon>Neoteleostei</taxon>
        <taxon>Acanthomorphata</taxon>
        <taxon>Ovalentaria</taxon>
        <taxon>Atherinomorphae</taxon>
        <taxon>Cyprinodontiformes</taxon>
        <taxon>Goodeidae</taxon>
        <taxon>Ameca</taxon>
    </lineage>
</organism>
<evidence type="ECO:0000256" key="3">
    <source>
        <dbReference type="SAM" id="MobiDB-lite"/>
    </source>
</evidence>
<protein>
    <recommendedName>
        <fullName evidence="4">SH3 domain-containing protein</fullName>
    </recommendedName>
</protein>
<dbReference type="PROSITE" id="PS50002">
    <property type="entry name" value="SH3"/>
    <property type="match status" value="1"/>
</dbReference>
<evidence type="ECO:0000259" key="4">
    <source>
        <dbReference type="PROSITE" id="PS50002"/>
    </source>
</evidence>